<keyword evidence="2" id="KW-0255">Endonuclease</keyword>
<dbReference type="GO" id="GO:0004519">
    <property type="term" value="F:endonuclease activity"/>
    <property type="evidence" value="ECO:0007669"/>
    <property type="project" value="UniProtKB-KW"/>
</dbReference>
<reference evidence="2 3" key="1">
    <citation type="submission" date="2019-06" db="EMBL/GenBank/DDBJ databases">
        <title>Sequencing the genomes of 1000 actinobacteria strains.</title>
        <authorList>
            <person name="Klenk H.-P."/>
        </authorList>
    </citation>
    <scope>NUCLEOTIDE SEQUENCE [LARGE SCALE GENOMIC DNA]</scope>
    <source>
        <strain evidence="2 3">DSM 45679</strain>
    </source>
</reference>
<dbReference type="EMBL" id="VFML01000002">
    <property type="protein sequence ID" value="TQI94103.1"/>
    <property type="molecule type" value="Genomic_DNA"/>
</dbReference>
<keyword evidence="2" id="KW-0378">Hydrolase</keyword>
<protein>
    <submittedName>
        <fullName evidence="2">Restriction endonuclease</fullName>
    </submittedName>
</protein>
<evidence type="ECO:0000313" key="3">
    <source>
        <dbReference type="Proteomes" id="UP000320876"/>
    </source>
</evidence>
<accession>A0A542CTF8</accession>
<dbReference type="InterPro" id="IPR007560">
    <property type="entry name" value="Restrct_endonuc_IV_Mrr"/>
</dbReference>
<dbReference type="AlphaFoldDB" id="A0A542CTF8"/>
<dbReference type="GO" id="GO:0003677">
    <property type="term" value="F:DNA binding"/>
    <property type="evidence" value="ECO:0007669"/>
    <property type="project" value="InterPro"/>
</dbReference>
<feature type="domain" description="Restriction endonuclease type IV Mrr" evidence="1">
    <location>
        <begin position="39"/>
        <end position="124"/>
    </location>
</feature>
<proteinExistence type="predicted"/>
<comment type="caution">
    <text evidence="2">The sequence shown here is derived from an EMBL/GenBank/DDBJ whole genome shotgun (WGS) entry which is preliminary data.</text>
</comment>
<keyword evidence="2" id="KW-0540">Nuclease</keyword>
<keyword evidence="3" id="KW-1185">Reference proteome</keyword>
<evidence type="ECO:0000313" key="2">
    <source>
        <dbReference type="EMBL" id="TQI94103.1"/>
    </source>
</evidence>
<dbReference type="Proteomes" id="UP000320876">
    <property type="component" value="Unassembled WGS sequence"/>
</dbReference>
<sequence>MSEYREFENGVADILSSIVGSDATVSRNAHLPSRSSKTSRQIDVLVEGKVLGITDAKMIVDCKHWRSNLDISDIDGFIGTVEDVGADLGMIVTSSNASSNARARAKLARGVRVAALSIDNLAKWRPKGTVTRRVRFNSQNKSKAVNALRNAGFRVYVSHDGDKNGPLIEVYRHYGTSNPTDGDLEQQRYSINNILADYDIHFKDISFGTVIEGGTPMHRWIQIQAGGMPVVRTLASNEQEVLENMEKISKTTGIPLDKLDYIRPEGWPFDSPFK</sequence>
<dbReference type="OrthoDB" id="5191874at2"/>
<name>A0A542CTF8_AMYCI</name>
<dbReference type="GO" id="GO:0009307">
    <property type="term" value="P:DNA restriction-modification system"/>
    <property type="evidence" value="ECO:0007669"/>
    <property type="project" value="InterPro"/>
</dbReference>
<organism evidence="2 3">
    <name type="scientific">Amycolatopsis cihanbeyliensis</name>
    <dbReference type="NCBI Taxonomy" id="1128664"/>
    <lineage>
        <taxon>Bacteria</taxon>
        <taxon>Bacillati</taxon>
        <taxon>Actinomycetota</taxon>
        <taxon>Actinomycetes</taxon>
        <taxon>Pseudonocardiales</taxon>
        <taxon>Pseudonocardiaceae</taxon>
        <taxon>Amycolatopsis</taxon>
    </lineage>
</organism>
<dbReference type="InterPro" id="IPR011856">
    <property type="entry name" value="tRNA_endonuc-like_dom_sf"/>
</dbReference>
<gene>
    <name evidence="2" type="ORF">FB471_6256</name>
</gene>
<dbReference type="RefSeq" id="WP_142003371.1">
    <property type="nucleotide sequence ID" value="NZ_VFML01000002.1"/>
</dbReference>
<dbReference type="Gene3D" id="3.40.1350.10">
    <property type="match status" value="1"/>
</dbReference>
<evidence type="ECO:0000259" key="1">
    <source>
        <dbReference type="Pfam" id="PF04471"/>
    </source>
</evidence>
<dbReference type="InterPro" id="IPR011335">
    <property type="entry name" value="Restrct_endonuc-II-like"/>
</dbReference>
<dbReference type="Pfam" id="PF04471">
    <property type="entry name" value="Mrr_cat"/>
    <property type="match status" value="1"/>
</dbReference>
<dbReference type="SUPFAM" id="SSF52980">
    <property type="entry name" value="Restriction endonuclease-like"/>
    <property type="match status" value="1"/>
</dbReference>